<dbReference type="PANTHER" id="PTHR47592">
    <property type="entry name" value="PBF68 PROTEIN"/>
    <property type="match status" value="1"/>
</dbReference>
<feature type="region of interest" description="Disordered" evidence="1">
    <location>
        <begin position="1"/>
        <end position="24"/>
    </location>
</feature>
<dbReference type="PROSITE" id="PS50158">
    <property type="entry name" value="ZF_CCHC"/>
    <property type="match status" value="1"/>
</dbReference>
<organism evidence="3 4">
    <name type="scientific">Cobetia crustatorum</name>
    <dbReference type="NCBI Taxonomy" id="553385"/>
    <lineage>
        <taxon>Bacteria</taxon>
        <taxon>Pseudomonadati</taxon>
        <taxon>Pseudomonadota</taxon>
        <taxon>Gammaproteobacteria</taxon>
        <taxon>Oceanospirillales</taxon>
        <taxon>Halomonadaceae</taxon>
        <taxon>Cobetia</taxon>
    </lineage>
</organism>
<evidence type="ECO:0000259" key="2">
    <source>
        <dbReference type="PROSITE" id="PS50158"/>
    </source>
</evidence>
<reference evidence="3 4" key="1">
    <citation type="submission" date="2019-07" db="EMBL/GenBank/DDBJ databases">
        <title>Diversity of Bacteria from Kongsfjorden, Arctic.</title>
        <authorList>
            <person name="Yu Y."/>
        </authorList>
    </citation>
    <scope>NUCLEOTIDE SEQUENCE [LARGE SCALE GENOMIC DNA]</scope>
    <source>
        <strain evidence="3 4">SM1923</strain>
    </source>
</reference>
<dbReference type="SUPFAM" id="SSF57756">
    <property type="entry name" value="Retrovirus zinc finger-like domains"/>
    <property type="match status" value="1"/>
</dbReference>
<dbReference type="InterPro" id="IPR036875">
    <property type="entry name" value="Znf_CCHC_sf"/>
</dbReference>
<dbReference type="Proteomes" id="UP000319941">
    <property type="component" value="Unassembled WGS sequence"/>
</dbReference>
<gene>
    <name evidence="3" type="ORF">FQP86_17775</name>
</gene>
<keyword evidence="4" id="KW-1185">Reference proteome</keyword>
<accession>A0A558HBS3</accession>
<dbReference type="AlphaFoldDB" id="A0A558HBS3"/>
<dbReference type="GO" id="GO:0008270">
    <property type="term" value="F:zinc ion binding"/>
    <property type="evidence" value="ECO:0007669"/>
    <property type="project" value="InterPro"/>
</dbReference>
<sequence length="215" mass="23382">SNSEQGTGSSGYRSKSKGKGKGKVKCWNCGKEGHVKKDCENPKSKREDFEASYREANVATSDGSSGCDGDVLSVSTIKRSYDDRKDEWMLDTGASFHMTPHWSWFASYRECDGGQVFMGNGFACNVVAVGTVRIKMFDGVERTLTDVRHVPDLKQNLISLGVLEAKGCKYTGIDGALKVSKGAWVIMKAQRLGNLYRLIGSTSKGGAAVDVANFR</sequence>
<dbReference type="EMBL" id="VNFH01000080">
    <property type="protein sequence ID" value="TVU66558.1"/>
    <property type="molecule type" value="Genomic_DNA"/>
</dbReference>
<dbReference type="Gene3D" id="4.10.60.10">
    <property type="entry name" value="Zinc finger, CCHC-type"/>
    <property type="match status" value="1"/>
</dbReference>
<evidence type="ECO:0000313" key="4">
    <source>
        <dbReference type="Proteomes" id="UP000319941"/>
    </source>
</evidence>
<dbReference type="InterPro" id="IPR054722">
    <property type="entry name" value="PolX-like_BBD"/>
</dbReference>
<feature type="non-terminal residue" evidence="3">
    <location>
        <position position="215"/>
    </location>
</feature>
<feature type="compositionally biased region" description="Low complexity" evidence="1">
    <location>
        <begin position="1"/>
        <end position="13"/>
    </location>
</feature>
<dbReference type="Pfam" id="PF00098">
    <property type="entry name" value="zf-CCHC"/>
    <property type="match status" value="1"/>
</dbReference>
<feature type="domain" description="CCHC-type" evidence="2">
    <location>
        <begin position="25"/>
        <end position="41"/>
    </location>
</feature>
<proteinExistence type="predicted"/>
<dbReference type="SMART" id="SM00343">
    <property type="entry name" value="ZnF_C2HC"/>
    <property type="match status" value="1"/>
</dbReference>
<dbReference type="GO" id="GO:0003676">
    <property type="term" value="F:nucleic acid binding"/>
    <property type="evidence" value="ECO:0007669"/>
    <property type="project" value="InterPro"/>
</dbReference>
<feature type="compositionally biased region" description="Basic residues" evidence="1">
    <location>
        <begin position="14"/>
        <end position="24"/>
    </location>
</feature>
<dbReference type="Pfam" id="PF22936">
    <property type="entry name" value="Pol_BBD"/>
    <property type="match status" value="1"/>
</dbReference>
<dbReference type="RefSeq" id="WP_144728143.1">
    <property type="nucleotide sequence ID" value="NZ_CAWOWR010000143.1"/>
</dbReference>
<feature type="non-terminal residue" evidence="3">
    <location>
        <position position="1"/>
    </location>
</feature>
<name>A0A558HBS3_9GAMM</name>
<evidence type="ECO:0000313" key="3">
    <source>
        <dbReference type="EMBL" id="TVU66558.1"/>
    </source>
</evidence>
<comment type="caution">
    <text evidence="3">The sequence shown here is derived from an EMBL/GenBank/DDBJ whole genome shotgun (WGS) entry which is preliminary data.</text>
</comment>
<evidence type="ECO:0000256" key="1">
    <source>
        <dbReference type="SAM" id="MobiDB-lite"/>
    </source>
</evidence>
<protein>
    <recommendedName>
        <fullName evidence="2">CCHC-type domain-containing protein</fullName>
    </recommendedName>
</protein>
<dbReference type="PANTHER" id="PTHR47592:SF27">
    <property type="entry name" value="OS08G0421700 PROTEIN"/>
    <property type="match status" value="1"/>
</dbReference>
<dbReference type="InterPro" id="IPR001878">
    <property type="entry name" value="Znf_CCHC"/>
</dbReference>